<protein>
    <recommendedName>
        <fullName evidence="3">trans-L-3-hydroxyproline dehydratase</fullName>
        <ecNumber evidence="3">4.2.1.77</ecNumber>
    </recommendedName>
</protein>
<sequence length="167" mass="18842">MSYSNRQMHTYGMPTRLMISGYSELSGTFLEQKAEAEKSHDHICRMVLLEPRGHADMFGAILRSKTELTKTGEAHMGIPYIHGHGYSYMCGHATIALCRFLIDKDAPDVFPRRTLGDDHISRSPGITTLTQTEKQEYASGIYYSRSRKKQEILLRVRSSGIVAVDNT</sequence>
<comment type="similarity">
    <text evidence="2">Belongs to the proline racemase family.</text>
</comment>
<organism evidence="4 5">
    <name type="scientific">Aspergillus flavus (strain ATCC 200026 / FGSC A1120 / IAM 13836 / NRRL 3357 / JCM 12722 / SRRC 167)</name>
    <dbReference type="NCBI Taxonomy" id="332952"/>
    <lineage>
        <taxon>Eukaryota</taxon>
        <taxon>Fungi</taxon>
        <taxon>Dikarya</taxon>
        <taxon>Ascomycota</taxon>
        <taxon>Pezizomycotina</taxon>
        <taxon>Eurotiomycetes</taxon>
        <taxon>Eurotiomycetidae</taxon>
        <taxon>Eurotiales</taxon>
        <taxon>Aspergillaceae</taxon>
        <taxon>Aspergillus</taxon>
        <taxon>Aspergillus subgen. Circumdati</taxon>
    </lineage>
</organism>
<evidence type="ECO:0000256" key="1">
    <source>
        <dbReference type="ARBA" id="ARBA00001148"/>
    </source>
</evidence>
<dbReference type="SUPFAM" id="SSF54506">
    <property type="entry name" value="Diaminopimelate epimerase-like"/>
    <property type="match status" value="1"/>
</dbReference>
<dbReference type="EC" id="4.2.1.77" evidence="3"/>
<dbReference type="Pfam" id="PF05544">
    <property type="entry name" value="Pro_racemase"/>
    <property type="match status" value="1"/>
</dbReference>
<dbReference type="PANTHER" id="PTHR33442">
    <property type="entry name" value="TRANS-3-HYDROXY-L-PROLINE DEHYDRATASE"/>
    <property type="match status" value="1"/>
</dbReference>
<dbReference type="PANTHER" id="PTHR33442:SF1">
    <property type="entry name" value="TRANS-3-HYDROXY-L-PROLINE DEHYDRATASE"/>
    <property type="match status" value="1"/>
</dbReference>
<evidence type="ECO:0000256" key="2">
    <source>
        <dbReference type="ARBA" id="ARBA00007529"/>
    </source>
</evidence>
<dbReference type="InterPro" id="IPR008794">
    <property type="entry name" value="Pro_racemase_fam"/>
</dbReference>
<dbReference type="AlphaFoldDB" id="A0A7U2MKY1"/>
<dbReference type="VEuPathDB" id="FungiDB:AFLA_006800"/>
<reference evidence="5" key="1">
    <citation type="journal article" date="2021" name="G3 (Bethesda)">
        <title>Chromosome assembled and annotated genome sequence of Aspergillus flavus NRRL 3357.</title>
        <authorList>
            <person name="Skerker J.M."/>
            <person name="Pianalto K.M."/>
            <person name="Mondo S.J."/>
            <person name="Yang K."/>
            <person name="Arkin A.P."/>
            <person name="Keller N.P."/>
            <person name="Grigoriev I.V."/>
            <person name="Louise Glass N.L."/>
        </authorList>
    </citation>
    <scope>NUCLEOTIDE SEQUENCE [LARGE SCALE GENOMIC DNA]</scope>
    <source>
        <strain evidence="5">ATCC 200026 / FGSC A1120 / IAM 13836 / NRRL 3357 / JCM 12722 / SRRC 167</strain>
    </source>
</reference>
<accession>A0A7U2MKY1</accession>
<dbReference type="EMBL" id="CP044620">
    <property type="protein sequence ID" value="QRD85569.1"/>
    <property type="molecule type" value="Genomic_DNA"/>
</dbReference>
<dbReference type="VEuPathDB" id="FungiDB:F9C07_1382452"/>
<evidence type="ECO:0000313" key="5">
    <source>
        <dbReference type="Proteomes" id="UP000596276"/>
    </source>
</evidence>
<evidence type="ECO:0000313" key="4">
    <source>
        <dbReference type="EMBL" id="QRD85569.1"/>
    </source>
</evidence>
<dbReference type="Proteomes" id="UP000596276">
    <property type="component" value="Chromosome 3"/>
</dbReference>
<name>A0A7U2MKY1_ASPFN</name>
<gene>
    <name evidence="4" type="ORF">F9C07_1382452</name>
</gene>
<keyword evidence="5" id="KW-1185">Reference proteome</keyword>
<evidence type="ECO:0000256" key="3">
    <source>
        <dbReference type="ARBA" id="ARBA00013105"/>
    </source>
</evidence>
<comment type="catalytic activity">
    <reaction evidence="1">
        <text>trans-3-hydroxy-L-proline = 1-pyrroline-2-carboxylate + H2O</text>
        <dbReference type="Rhea" id="RHEA:10320"/>
        <dbReference type="ChEBI" id="CHEBI:15377"/>
        <dbReference type="ChEBI" id="CHEBI:39785"/>
        <dbReference type="ChEBI" id="CHEBI:57938"/>
        <dbReference type="EC" id="4.2.1.77"/>
    </reaction>
</comment>
<dbReference type="GO" id="GO:0050346">
    <property type="term" value="F:trans-L-3-hydroxyproline dehydratase activity"/>
    <property type="evidence" value="ECO:0007669"/>
    <property type="project" value="UniProtKB-EC"/>
</dbReference>
<proteinExistence type="inferred from homology"/>
<dbReference type="Gene3D" id="3.10.310.10">
    <property type="entry name" value="Diaminopimelate Epimerase, Chain A, domain 1"/>
    <property type="match status" value="1"/>
</dbReference>